<keyword evidence="4 10" id="KW-0479">Metal-binding</keyword>
<dbReference type="KEGG" id="marq:MARGE09_P3198"/>
<dbReference type="EMBL" id="AP023086">
    <property type="protein sequence ID" value="BCD98997.1"/>
    <property type="molecule type" value="Genomic_DNA"/>
</dbReference>
<dbReference type="InterPro" id="IPR012340">
    <property type="entry name" value="NA-bd_OB-fold"/>
</dbReference>
<protein>
    <recommendedName>
        <fullName evidence="10">Cytochrome c-type biogenesis protein CcmE</fullName>
    </recommendedName>
    <alternativeName>
        <fullName evidence="10">Cytochrome c maturation protein E</fullName>
    </alternativeName>
    <alternativeName>
        <fullName evidence="10">Heme chaperone CcmE</fullName>
    </alternativeName>
</protein>
<dbReference type="GO" id="GO:0005886">
    <property type="term" value="C:plasma membrane"/>
    <property type="evidence" value="ECO:0007669"/>
    <property type="project" value="UniProtKB-SubCell"/>
</dbReference>
<dbReference type="PANTHER" id="PTHR34128:SF2">
    <property type="entry name" value="CYTOCHROME C-TYPE BIOGENESIS PROTEIN CCME HOMOLOG, MITOCHONDRIAL"/>
    <property type="match status" value="1"/>
</dbReference>
<evidence type="ECO:0000256" key="3">
    <source>
        <dbReference type="ARBA" id="ARBA00022692"/>
    </source>
</evidence>
<accession>A0AAN1WK52</accession>
<dbReference type="GO" id="GO:0017004">
    <property type="term" value="P:cytochrome complex assembly"/>
    <property type="evidence" value="ECO:0007669"/>
    <property type="project" value="UniProtKB-KW"/>
</dbReference>
<name>A0AAN1WK52_9GAMM</name>
<keyword evidence="6 10" id="KW-0735">Signal-anchor</keyword>
<feature type="region of interest" description="Disordered" evidence="12">
    <location>
        <begin position="127"/>
        <end position="154"/>
    </location>
</feature>
<feature type="binding site" description="covalent" evidence="10 11">
    <location>
        <position position="124"/>
    </location>
    <ligand>
        <name>heme</name>
        <dbReference type="ChEBI" id="CHEBI:30413"/>
    </ligand>
</feature>
<evidence type="ECO:0000313" key="14">
    <source>
        <dbReference type="Proteomes" id="UP001320119"/>
    </source>
</evidence>
<proteinExistence type="inferred from homology"/>
<dbReference type="GO" id="GO:0020037">
    <property type="term" value="F:heme binding"/>
    <property type="evidence" value="ECO:0007669"/>
    <property type="project" value="InterPro"/>
</dbReference>
<keyword evidence="7 10" id="KW-1133">Transmembrane helix</keyword>
<gene>
    <name evidence="10" type="primary">ccmE</name>
    <name evidence="10" type="synonym">cycJ</name>
    <name evidence="13" type="ORF">MARGE09_P3198</name>
</gene>
<evidence type="ECO:0000256" key="1">
    <source>
        <dbReference type="ARBA" id="ARBA00004370"/>
    </source>
</evidence>
<evidence type="ECO:0000256" key="10">
    <source>
        <dbReference type="HAMAP-Rule" id="MF_01959"/>
    </source>
</evidence>
<evidence type="ECO:0000256" key="9">
    <source>
        <dbReference type="ARBA" id="ARBA00023136"/>
    </source>
</evidence>
<evidence type="ECO:0000313" key="13">
    <source>
        <dbReference type="EMBL" id="BCD98997.1"/>
    </source>
</evidence>
<keyword evidence="14" id="KW-1185">Reference proteome</keyword>
<comment type="similarity">
    <text evidence="10">Belongs to the CcmE/CycJ family.</text>
</comment>
<dbReference type="InterPro" id="IPR036127">
    <property type="entry name" value="CcmE-like_sf"/>
</dbReference>
<feature type="topological domain" description="Cytoplasmic" evidence="10">
    <location>
        <begin position="1"/>
        <end position="8"/>
    </location>
</feature>
<evidence type="ECO:0000256" key="8">
    <source>
        <dbReference type="ARBA" id="ARBA00023004"/>
    </source>
</evidence>
<evidence type="ECO:0000256" key="11">
    <source>
        <dbReference type="PIRSR" id="PIRSR604329-50"/>
    </source>
</evidence>
<dbReference type="SUPFAM" id="SSF82093">
    <property type="entry name" value="Heme chaperone CcmE"/>
    <property type="match status" value="1"/>
</dbReference>
<comment type="subcellular location">
    <subcellularLocation>
        <location evidence="10">Cell membrane</location>
        <topology evidence="10">Single-pass type II membrane protein</topology>
    </subcellularLocation>
    <subcellularLocation>
        <location evidence="1">Membrane</location>
    </subcellularLocation>
</comment>
<dbReference type="Pfam" id="PF03100">
    <property type="entry name" value="CcmE"/>
    <property type="match status" value="1"/>
</dbReference>
<dbReference type="Gene3D" id="2.40.50.140">
    <property type="entry name" value="Nucleic acid-binding proteins"/>
    <property type="match status" value="1"/>
</dbReference>
<keyword evidence="5 10" id="KW-0201">Cytochrome c-type biogenesis</keyword>
<keyword evidence="3 10" id="KW-0812">Transmembrane</keyword>
<dbReference type="Proteomes" id="UP001320119">
    <property type="component" value="Chromosome"/>
</dbReference>
<organism evidence="13 14">
    <name type="scientific">Marinagarivorans cellulosilyticus</name>
    <dbReference type="NCBI Taxonomy" id="2721545"/>
    <lineage>
        <taxon>Bacteria</taxon>
        <taxon>Pseudomonadati</taxon>
        <taxon>Pseudomonadota</taxon>
        <taxon>Gammaproteobacteria</taxon>
        <taxon>Cellvibrionales</taxon>
        <taxon>Cellvibrionaceae</taxon>
        <taxon>Marinagarivorans</taxon>
    </lineage>
</organism>
<dbReference type="AlphaFoldDB" id="A0AAN1WK52"/>
<evidence type="ECO:0000256" key="7">
    <source>
        <dbReference type="ARBA" id="ARBA00022989"/>
    </source>
</evidence>
<evidence type="ECO:0000256" key="12">
    <source>
        <dbReference type="SAM" id="MobiDB-lite"/>
    </source>
</evidence>
<dbReference type="RefSeq" id="WP_236983806.1">
    <property type="nucleotide sequence ID" value="NZ_AP023086.1"/>
</dbReference>
<evidence type="ECO:0000256" key="4">
    <source>
        <dbReference type="ARBA" id="ARBA00022723"/>
    </source>
</evidence>
<dbReference type="GO" id="GO:0046872">
    <property type="term" value="F:metal ion binding"/>
    <property type="evidence" value="ECO:0007669"/>
    <property type="project" value="UniProtKB-KW"/>
</dbReference>
<keyword evidence="9 10" id="KW-0472">Membrane</keyword>
<evidence type="ECO:0000256" key="2">
    <source>
        <dbReference type="ARBA" id="ARBA00022617"/>
    </source>
</evidence>
<dbReference type="HAMAP" id="MF_01959">
    <property type="entry name" value="CcmE"/>
    <property type="match status" value="1"/>
</dbReference>
<keyword evidence="8 10" id="KW-0408">Iron</keyword>
<sequence>MNPVRKQRLIVVLLIVIASSVIAGLLKYAVGSMGNLFFSVSQVVNGEAPLDKAIRAGGCVVPGSITKAADKLETQFLITDGVENLRVTFDGILPDLFGEGEAAVVKGKLNEGGVIVASEVLAKHDESYTPKEVEDSVQNTSQHSKACEGLSYDS</sequence>
<evidence type="ECO:0000256" key="6">
    <source>
        <dbReference type="ARBA" id="ARBA00022968"/>
    </source>
</evidence>
<dbReference type="InterPro" id="IPR004329">
    <property type="entry name" value="CcmE"/>
</dbReference>
<dbReference type="PANTHER" id="PTHR34128">
    <property type="entry name" value="CYTOCHROME C-TYPE BIOGENESIS PROTEIN CCME HOMOLOG, MITOCHONDRIAL"/>
    <property type="match status" value="1"/>
</dbReference>
<feature type="binding site" description="axial binding residue" evidence="10 11">
    <location>
        <position position="128"/>
    </location>
    <ligand>
        <name>heme</name>
        <dbReference type="ChEBI" id="CHEBI:30413"/>
    </ligand>
    <ligandPart>
        <name>Fe</name>
        <dbReference type="ChEBI" id="CHEBI:18248"/>
    </ligandPart>
</feature>
<feature type="topological domain" description="Extracellular" evidence="10">
    <location>
        <begin position="30"/>
        <end position="154"/>
    </location>
</feature>
<reference evidence="13 14" key="1">
    <citation type="journal article" date="2022" name="IScience">
        <title>An ultrasensitive nanofiber-based assay for enzymatic hydrolysis and deep-sea microbial degradation of cellulose.</title>
        <authorList>
            <person name="Tsudome M."/>
            <person name="Tachioka M."/>
            <person name="Miyazaki M."/>
            <person name="Uchimura K."/>
            <person name="Tsuda M."/>
            <person name="Takaki Y."/>
            <person name="Deguchi S."/>
        </authorList>
    </citation>
    <scope>NUCLEOTIDE SEQUENCE [LARGE SCALE GENOMIC DNA]</scope>
    <source>
        <strain evidence="13 14">GE09</strain>
    </source>
</reference>
<keyword evidence="10" id="KW-1003">Cell membrane</keyword>
<dbReference type="GO" id="GO:0017003">
    <property type="term" value="P:protein-heme linkage"/>
    <property type="evidence" value="ECO:0007669"/>
    <property type="project" value="UniProtKB-UniRule"/>
</dbReference>
<evidence type="ECO:0000256" key="5">
    <source>
        <dbReference type="ARBA" id="ARBA00022748"/>
    </source>
</evidence>
<keyword evidence="2 10" id="KW-0349">Heme</keyword>
<comment type="function">
    <text evidence="10">Heme chaperone required for the biogenesis of c-type cytochromes. Transiently binds heme delivered by CcmC and transfers the heme to apo-cytochromes in a process facilitated by CcmF and CcmH.</text>
</comment>